<protein>
    <recommendedName>
        <fullName evidence="3">Cell division protein FtsZ</fullName>
    </recommendedName>
</protein>
<gene>
    <name evidence="1" type="ORF">CVP04_04745</name>
</gene>
<evidence type="ECO:0000313" key="2">
    <source>
        <dbReference type="Proteomes" id="UP000230282"/>
    </source>
</evidence>
<dbReference type="EMBL" id="PHGZ01000008">
    <property type="protein sequence ID" value="PJG83436.1"/>
    <property type="molecule type" value="Genomic_DNA"/>
</dbReference>
<dbReference type="InterPro" id="IPR036525">
    <property type="entry name" value="Tubulin/FtsZ_GTPase_sf"/>
</dbReference>
<dbReference type="RefSeq" id="WP_100296373.1">
    <property type="nucleotide sequence ID" value="NZ_PHGZ01000008.1"/>
</dbReference>
<dbReference type="Gene3D" id="3.40.50.1440">
    <property type="entry name" value="Tubulin/FtsZ, GTPase domain"/>
    <property type="match status" value="1"/>
</dbReference>
<evidence type="ECO:0008006" key="3">
    <source>
        <dbReference type="Google" id="ProtNLM"/>
    </source>
</evidence>
<evidence type="ECO:0000313" key="1">
    <source>
        <dbReference type="EMBL" id="PJG83436.1"/>
    </source>
</evidence>
<sequence length="118" mass="12514">MLDKILSLFGKQNTKIKSTTQPAGTQITTTTQEIAQPKVAISATSNIIFIGVGGAGANILQEISTALPQYQHILINTDKAALEKSSLKGLYIGDQENGAEEEPNIAVQAFTSSLQLVN</sequence>
<comment type="caution">
    <text evidence="1">The sequence shown here is derived from an EMBL/GenBank/DDBJ whole genome shotgun (WGS) entry which is preliminary data.</text>
</comment>
<reference evidence="1 2" key="1">
    <citation type="submission" date="2017-11" db="EMBL/GenBank/DDBJ databases">
        <title>Reclassification of Bisgaard taxon 5 as Caviibacterium pharyngocola gen. nov., sp. nov.</title>
        <authorList>
            <person name="Christensen H."/>
        </authorList>
    </citation>
    <scope>NUCLEOTIDE SEQUENCE [LARGE SCALE GENOMIC DNA]</scope>
    <source>
        <strain evidence="1 2">7_3</strain>
    </source>
</reference>
<dbReference type="AlphaFoldDB" id="A0A2M8RX25"/>
<proteinExistence type="predicted"/>
<dbReference type="Proteomes" id="UP000230282">
    <property type="component" value="Unassembled WGS sequence"/>
</dbReference>
<keyword evidence="2" id="KW-1185">Reference proteome</keyword>
<dbReference type="SUPFAM" id="SSF52490">
    <property type="entry name" value="Tubulin nucleotide-binding domain-like"/>
    <property type="match status" value="1"/>
</dbReference>
<name>A0A2M8RX25_9PAST</name>
<accession>A0A2M8RX25</accession>
<organism evidence="1 2">
    <name type="scientific">Caviibacterium pharyngocola</name>
    <dbReference type="NCBI Taxonomy" id="28159"/>
    <lineage>
        <taxon>Bacteria</taxon>
        <taxon>Pseudomonadati</taxon>
        <taxon>Pseudomonadota</taxon>
        <taxon>Gammaproteobacteria</taxon>
        <taxon>Pasteurellales</taxon>
        <taxon>Pasteurellaceae</taxon>
        <taxon>Caviibacterium</taxon>
    </lineage>
</organism>